<gene>
    <name evidence="1" type="ORF">GMOD_00004132</name>
</gene>
<protein>
    <submittedName>
        <fullName evidence="1">Uncharacterized protein</fullName>
    </submittedName>
</protein>
<dbReference type="AlphaFoldDB" id="A0A3M7M0S8"/>
<reference evidence="1 2" key="1">
    <citation type="journal article" date="2014" name="PLoS ONE">
        <title>De novo Genome Assembly of the Fungal Plant Pathogen Pyrenophora semeniperda.</title>
        <authorList>
            <person name="Soliai M.M."/>
            <person name="Meyer S.E."/>
            <person name="Udall J.A."/>
            <person name="Elzinga D.E."/>
            <person name="Hermansen R.A."/>
            <person name="Bodily P.M."/>
            <person name="Hart A.A."/>
            <person name="Coleman C.E."/>
        </authorList>
    </citation>
    <scope>NUCLEOTIDE SEQUENCE [LARGE SCALE GENOMIC DNA]</scope>
    <source>
        <strain evidence="1 2">CCB06</strain>
        <tissue evidence="1">Mycelium</tissue>
    </source>
</reference>
<organism evidence="1 2">
    <name type="scientific">Pyrenophora seminiperda CCB06</name>
    <dbReference type="NCBI Taxonomy" id="1302712"/>
    <lineage>
        <taxon>Eukaryota</taxon>
        <taxon>Fungi</taxon>
        <taxon>Dikarya</taxon>
        <taxon>Ascomycota</taxon>
        <taxon>Pezizomycotina</taxon>
        <taxon>Dothideomycetes</taxon>
        <taxon>Pleosporomycetidae</taxon>
        <taxon>Pleosporales</taxon>
        <taxon>Pleosporineae</taxon>
        <taxon>Pleosporaceae</taxon>
        <taxon>Pyrenophora</taxon>
    </lineage>
</organism>
<accession>A0A3M7M0S8</accession>
<evidence type="ECO:0000313" key="2">
    <source>
        <dbReference type="Proteomes" id="UP000265663"/>
    </source>
</evidence>
<sequence length="129" mass="14115">MASSSRNLRWRRPTRRPCDPLCSHKLAADEIDSRLSAIPIPAVRPDACLSPYAASILNANALASSRQRYRSHGLPTPNTISLPLSSSSQKLLLLLSHVKAARVPLWPSAVQDGPSHVEVIPRRSCSFMP</sequence>
<keyword evidence="2" id="KW-1185">Reference proteome</keyword>
<name>A0A3M7M0S8_9PLEO</name>
<evidence type="ECO:0000313" key="1">
    <source>
        <dbReference type="EMBL" id="RMZ68014.1"/>
    </source>
</evidence>
<dbReference type="EMBL" id="KE747814">
    <property type="protein sequence ID" value="RMZ68014.1"/>
    <property type="molecule type" value="Genomic_DNA"/>
</dbReference>
<proteinExistence type="predicted"/>
<dbReference type="Proteomes" id="UP000265663">
    <property type="component" value="Unassembled WGS sequence"/>
</dbReference>